<organism evidence="2 3">
    <name type="scientific">Paraburkholderia steynii</name>
    <dbReference type="NCBI Taxonomy" id="1245441"/>
    <lineage>
        <taxon>Bacteria</taxon>
        <taxon>Pseudomonadati</taxon>
        <taxon>Pseudomonadota</taxon>
        <taxon>Betaproteobacteria</taxon>
        <taxon>Burkholderiales</taxon>
        <taxon>Burkholderiaceae</taxon>
        <taxon>Paraburkholderia</taxon>
    </lineage>
</organism>
<gene>
    <name evidence="2" type="ORF">BZM27_48720</name>
</gene>
<protein>
    <submittedName>
        <fullName evidence="2">Uncharacterized protein</fullName>
    </submittedName>
</protein>
<evidence type="ECO:0000313" key="2">
    <source>
        <dbReference type="EMBL" id="TCG03403.1"/>
    </source>
</evidence>
<dbReference type="AlphaFoldDB" id="A0A4R0X0A5"/>
<evidence type="ECO:0000313" key="3">
    <source>
        <dbReference type="Proteomes" id="UP000294200"/>
    </source>
</evidence>
<name>A0A4R0X0A5_9BURK</name>
<dbReference type="EMBL" id="MWML01000415">
    <property type="protein sequence ID" value="TCG03403.1"/>
    <property type="molecule type" value="Genomic_DNA"/>
</dbReference>
<feature type="region of interest" description="Disordered" evidence="1">
    <location>
        <begin position="34"/>
        <end position="99"/>
    </location>
</feature>
<proteinExistence type="predicted"/>
<keyword evidence="3" id="KW-1185">Reference proteome</keyword>
<dbReference type="Proteomes" id="UP000294200">
    <property type="component" value="Unassembled WGS sequence"/>
</dbReference>
<feature type="compositionally biased region" description="Basic and acidic residues" evidence="1">
    <location>
        <begin position="39"/>
        <end position="76"/>
    </location>
</feature>
<reference evidence="2 3" key="1">
    <citation type="submission" date="2017-02" db="EMBL/GenBank/DDBJ databases">
        <title>Paraburkholderia sophoroidis sp. nov. and Paraburkholderia steynii sp. nov. rhizobial symbionts of the fynbos legume Hypocalyptus sophoroides.</title>
        <authorList>
            <person name="Steenkamp E.T."/>
            <person name="Beukes C.W."/>
            <person name="Van Zyl E."/>
            <person name="Avontuur J."/>
            <person name="Chan W.Y."/>
            <person name="Hassen A."/>
            <person name="Palmer M."/>
            <person name="Mthombeni L."/>
            <person name="Phalane F."/>
            <person name="Sereme K."/>
            <person name="Venter S.N."/>
        </authorList>
    </citation>
    <scope>NUCLEOTIDE SEQUENCE [LARGE SCALE GENOMIC DNA]</scope>
    <source>
        <strain evidence="2 3">HC1.1ba</strain>
    </source>
</reference>
<accession>A0A4R0X0A5</accession>
<sequence length="99" mass="11197">MVGREWAFRNAGGQAGAGRVITLPRMPRVLLRMRSRRSLKADTANRTDGARRQERVASRKAHGAEEPRRSEVRHYTVEATQRMTRGDAERNRATAAPSR</sequence>
<evidence type="ECO:0000256" key="1">
    <source>
        <dbReference type="SAM" id="MobiDB-lite"/>
    </source>
</evidence>
<comment type="caution">
    <text evidence="2">The sequence shown here is derived from an EMBL/GenBank/DDBJ whole genome shotgun (WGS) entry which is preliminary data.</text>
</comment>